<keyword evidence="4" id="KW-0183">Conidiation</keyword>
<evidence type="ECO:0000256" key="8">
    <source>
        <dbReference type="SAM" id="Coils"/>
    </source>
</evidence>
<evidence type="ECO:0000256" key="2">
    <source>
        <dbReference type="ARBA" id="ARBA00022969"/>
    </source>
</evidence>
<keyword evidence="3 7" id="KW-0040">ANK repeat</keyword>
<dbReference type="GO" id="GO:0048315">
    <property type="term" value="P:conidium formation"/>
    <property type="evidence" value="ECO:0007669"/>
    <property type="project" value="UniProtKB-KW"/>
</dbReference>
<feature type="repeat" description="ANK" evidence="7">
    <location>
        <begin position="611"/>
        <end position="643"/>
    </location>
</feature>
<dbReference type="Pfam" id="PF00023">
    <property type="entry name" value="Ank"/>
    <property type="match status" value="1"/>
</dbReference>
<dbReference type="Proteomes" id="UP000324767">
    <property type="component" value="Unassembled WGS sequence"/>
</dbReference>
<evidence type="ECO:0000256" key="7">
    <source>
        <dbReference type="PROSITE-ProRule" id="PRU00023"/>
    </source>
</evidence>
<feature type="region of interest" description="Disordered" evidence="9">
    <location>
        <begin position="351"/>
        <end position="379"/>
    </location>
</feature>
<gene>
    <name evidence="11" type="ORF">FRX48_02286</name>
</gene>
<dbReference type="GO" id="GO:0003677">
    <property type="term" value="F:DNA binding"/>
    <property type="evidence" value="ECO:0007669"/>
    <property type="project" value="InterPro"/>
</dbReference>
<comment type="caution">
    <text evidence="11">The sequence shown here is derived from an EMBL/GenBank/DDBJ whole genome shotgun (WGS) entry which is preliminary data.</text>
</comment>
<feature type="domain" description="HTH APSES-type" evidence="10">
    <location>
        <begin position="106"/>
        <end position="213"/>
    </location>
</feature>
<dbReference type="Pfam" id="PF04383">
    <property type="entry name" value="KilA-N"/>
    <property type="match status" value="1"/>
</dbReference>
<evidence type="ECO:0000259" key="10">
    <source>
        <dbReference type="PROSITE" id="PS51299"/>
    </source>
</evidence>
<dbReference type="GO" id="GO:0030435">
    <property type="term" value="P:sporulation resulting in formation of a cellular spore"/>
    <property type="evidence" value="ECO:0007669"/>
    <property type="project" value="UniProtKB-KW"/>
</dbReference>
<dbReference type="GO" id="GO:0030907">
    <property type="term" value="C:MBF transcription complex"/>
    <property type="evidence" value="ECO:0007669"/>
    <property type="project" value="TreeGrafter"/>
</dbReference>
<dbReference type="SUPFAM" id="SSF54616">
    <property type="entry name" value="DNA-binding domain of Mlu1-box binding protein MBP1"/>
    <property type="match status" value="1"/>
</dbReference>
<feature type="coiled-coil region" evidence="8">
    <location>
        <begin position="720"/>
        <end position="757"/>
    </location>
</feature>
<dbReference type="SMART" id="SM00248">
    <property type="entry name" value="ANK"/>
    <property type="match status" value="2"/>
</dbReference>
<protein>
    <recommendedName>
        <fullName evidence="6">Transcription factor SWI6</fullName>
    </recommendedName>
</protein>
<dbReference type="FunFam" id="1.25.40.20:FF:000365">
    <property type="entry name" value="Start control protein cdc10"/>
    <property type="match status" value="1"/>
</dbReference>
<dbReference type="InterPro" id="IPR036887">
    <property type="entry name" value="HTH_APSES_sf"/>
</dbReference>
<accession>A0A5M8PXV7</accession>
<dbReference type="PANTHER" id="PTHR43828:SF3">
    <property type="entry name" value="CHROMO DOMAIN-CONTAINING PROTEIN"/>
    <property type="match status" value="1"/>
</dbReference>
<dbReference type="GO" id="GO:0033309">
    <property type="term" value="C:SBF transcription complex"/>
    <property type="evidence" value="ECO:0007669"/>
    <property type="project" value="TreeGrafter"/>
</dbReference>
<dbReference type="AlphaFoldDB" id="A0A5M8PXV7"/>
<keyword evidence="2" id="KW-0749">Sporulation</keyword>
<dbReference type="PANTHER" id="PTHR43828">
    <property type="entry name" value="ASPARAGINASE"/>
    <property type="match status" value="1"/>
</dbReference>
<feature type="coiled-coil region" evidence="8">
    <location>
        <begin position="830"/>
        <end position="857"/>
    </location>
</feature>
<dbReference type="Gene3D" id="1.25.40.20">
    <property type="entry name" value="Ankyrin repeat-containing domain"/>
    <property type="match status" value="1"/>
</dbReference>
<dbReference type="SUPFAM" id="SSF48403">
    <property type="entry name" value="Ankyrin repeat"/>
    <property type="match status" value="1"/>
</dbReference>
<dbReference type="PROSITE" id="PS50088">
    <property type="entry name" value="ANK_REPEAT"/>
    <property type="match status" value="2"/>
</dbReference>
<keyword evidence="8" id="KW-0175">Coiled coil</keyword>
<dbReference type="InterPro" id="IPR018004">
    <property type="entry name" value="KilA/APSES_HTH"/>
</dbReference>
<feature type="region of interest" description="Disordered" evidence="9">
    <location>
        <begin position="269"/>
        <end position="321"/>
    </location>
</feature>
<organism evidence="11 12">
    <name type="scientific">Lasallia pustulata</name>
    <dbReference type="NCBI Taxonomy" id="136370"/>
    <lineage>
        <taxon>Eukaryota</taxon>
        <taxon>Fungi</taxon>
        <taxon>Dikarya</taxon>
        <taxon>Ascomycota</taxon>
        <taxon>Pezizomycotina</taxon>
        <taxon>Lecanoromycetes</taxon>
        <taxon>OSLEUM clade</taxon>
        <taxon>Umbilicariomycetidae</taxon>
        <taxon>Umbilicariales</taxon>
        <taxon>Umbilicariaceae</taxon>
        <taxon>Lasallia</taxon>
    </lineage>
</organism>
<dbReference type="Pfam" id="PF13637">
    <property type="entry name" value="Ank_4"/>
    <property type="match status" value="1"/>
</dbReference>
<dbReference type="EMBL" id="VXIT01000003">
    <property type="protein sequence ID" value="KAA6413924.1"/>
    <property type="molecule type" value="Genomic_DNA"/>
</dbReference>
<evidence type="ECO:0000256" key="5">
    <source>
        <dbReference type="ARBA" id="ARBA00059984"/>
    </source>
</evidence>
<sequence>MASTIHAALPPYPAPSFSRSTTASSMSGIHFSQPSLNPFDTQQSVASTPTATPPPTRGHQPHMSFNMGSYGPPNGVHMQHGGSRAYGELNGTMLQQQYPPGQKPQIYTAVYSGVSVYEMEVNKVAVMRRRADSWLNATQILKVAGIDKGKRTKVLEKEILAGEHEKVQGGYGKYQGTWINYQRGVEFCRQYGVEELLRPLLEYDMGQDGVNAAGKGGVDTPTKEQAMAAQRKRLYNGGVDHRPPAQSPNGTFFKNISSTAANAVNAMSKARFDSPVPRPGSGNRRPVTARRPSQQVVGSQESAYPGSSQQSMQSMHSETSFGMNGQLEPAFESHNTPYFLNSCNQDHNFNGEMQEPPRKRARPSSSQGHFSHNMNGDCDIPMRETTPTEPNESFVYHRYGLAASNVDPKIVGLPPLPQPTTNTAMEKQQLLTSLFLDPSQTDFSNHPAFLRLSGEELDIPIDPTAHTALHWAATLARTSLLRALISRGASIYRLNGGGETALIRAALTTNNLDQVSFPDLLELLGPTIEMRDGRGRTVLHHIAVSSAVKGRSPACRYYLESLLEFVVRQGSAPSSQQNSFNAGVDRDAPTAARSIGLARFMSEIVNATDMSGDTALNLAARIGNKSITQQLLEVGANPTIPNRGGLKPVDFGVGGEPEHLTPQPSSQVTLPTQEKGINKVGETSRDILASISTLLSEAESSFKSELQTQQSLLDQTHAELRECTTSLHEERRRLSDLQRKSTQRKDIRQKITNLRRANGEQRLRLSLQLSPTGHPHPVDLDPRTDVMVGEADAGLAIDPASLPERINGPLPEHIAYVTSLAPARILSARAAAYEHNNSALGEQAKALRARSSELEDKLRRVVAICTGVEEGAVDAMVGGLVVAVESEKGEDVEMGRVREFLRSVEGVEA</sequence>
<feature type="compositionally biased region" description="Low complexity" evidence="9">
    <location>
        <begin position="15"/>
        <end position="27"/>
    </location>
</feature>
<dbReference type="InterPro" id="IPR003163">
    <property type="entry name" value="Tscrpt_reg_HTH_APSES-type"/>
</dbReference>
<evidence type="ECO:0000313" key="11">
    <source>
        <dbReference type="EMBL" id="KAA6413924.1"/>
    </source>
</evidence>
<feature type="repeat" description="ANK" evidence="7">
    <location>
        <begin position="464"/>
        <end position="496"/>
    </location>
</feature>
<evidence type="ECO:0000256" key="4">
    <source>
        <dbReference type="ARBA" id="ARBA00023321"/>
    </source>
</evidence>
<dbReference type="PROSITE" id="PS51299">
    <property type="entry name" value="HTH_APSES"/>
    <property type="match status" value="1"/>
</dbReference>
<dbReference type="InterPro" id="IPR051642">
    <property type="entry name" value="SWI6-like"/>
</dbReference>
<feature type="compositionally biased region" description="Polar residues" evidence="9">
    <location>
        <begin position="30"/>
        <end position="47"/>
    </location>
</feature>
<feature type="compositionally biased region" description="Polar residues" evidence="9">
    <location>
        <begin position="363"/>
        <end position="374"/>
    </location>
</feature>
<reference evidence="11 12" key="1">
    <citation type="submission" date="2019-09" db="EMBL/GenBank/DDBJ databases">
        <title>The hologenome of the rock-dwelling lichen Lasallia pustulata.</title>
        <authorList>
            <person name="Greshake Tzovaras B."/>
            <person name="Segers F."/>
            <person name="Bicker A."/>
            <person name="Dal Grande F."/>
            <person name="Otte J."/>
            <person name="Hankeln T."/>
            <person name="Schmitt I."/>
            <person name="Ebersberger I."/>
        </authorList>
    </citation>
    <scope>NUCLEOTIDE SEQUENCE [LARGE SCALE GENOMIC DNA]</scope>
    <source>
        <strain evidence="11">A1-1</strain>
    </source>
</reference>
<dbReference type="InterPro" id="IPR002110">
    <property type="entry name" value="Ankyrin_rpt"/>
</dbReference>
<dbReference type="InterPro" id="IPR036770">
    <property type="entry name" value="Ankyrin_rpt-contain_sf"/>
</dbReference>
<dbReference type="PROSITE" id="PS50297">
    <property type="entry name" value="ANK_REP_REGION"/>
    <property type="match status" value="2"/>
</dbReference>
<feature type="region of interest" description="Disordered" evidence="9">
    <location>
        <begin position="1"/>
        <end position="84"/>
    </location>
</feature>
<evidence type="ECO:0000256" key="1">
    <source>
        <dbReference type="ARBA" id="ARBA00022737"/>
    </source>
</evidence>
<evidence type="ECO:0000256" key="3">
    <source>
        <dbReference type="ARBA" id="ARBA00023043"/>
    </source>
</evidence>
<evidence type="ECO:0000256" key="9">
    <source>
        <dbReference type="SAM" id="MobiDB-lite"/>
    </source>
</evidence>
<evidence type="ECO:0000313" key="12">
    <source>
        <dbReference type="Proteomes" id="UP000324767"/>
    </source>
</evidence>
<dbReference type="GO" id="GO:0001228">
    <property type="term" value="F:DNA-binding transcription activator activity, RNA polymerase II-specific"/>
    <property type="evidence" value="ECO:0007669"/>
    <property type="project" value="UniProtKB-ARBA"/>
</dbReference>
<dbReference type="Gene3D" id="3.10.260.10">
    <property type="entry name" value="Transcription regulator HTH, APSES-type DNA-binding domain"/>
    <property type="match status" value="1"/>
</dbReference>
<dbReference type="OrthoDB" id="6718656at2759"/>
<feature type="compositionally biased region" description="Polar residues" evidence="9">
    <location>
        <begin position="291"/>
        <end position="306"/>
    </location>
</feature>
<dbReference type="FunFam" id="3.10.260.10:FF:000001">
    <property type="entry name" value="APSES transcription factor (MbpA)"/>
    <property type="match status" value="1"/>
</dbReference>
<dbReference type="GO" id="GO:0003713">
    <property type="term" value="F:transcription coactivator activity"/>
    <property type="evidence" value="ECO:0007669"/>
    <property type="project" value="TreeGrafter"/>
</dbReference>
<feature type="compositionally biased region" description="Low complexity" evidence="9">
    <location>
        <begin position="307"/>
        <end position="317"/>
    </location>
</feature>
<proteinExistence type="predicted"/>
<keyword evidence="1" id="KW-0677">Repeat</keyword>
<name>A0A5M8PXV7_9LECA</name>
<dbReference type="SMART" id="SM01252">
    <property type="entry name" value="KilA-N"/>
    <property type="match status" value="1"/>
</dbReference>
<evidence type="ECO:0000256" key="6">
    <source>
        <dbReference type="ARBA" id="ARBA00073460"/>
    </source>
</evidence>
<comment type="function">
    <text evidence="5">Transcription factor that plays a role downstream of the MCK1-MKK2-MPS1 cascade. Required for hyphal morphogenesis and pathogenicity. Is an important oxidative stress response regulator and plays a positive role in the regulation of extracellular peroxidases.</text>
</comment>